<evidence type="ECO:0000313" key="1">
    <source>
        <dbReference type="EMBL" id="AXF96758.1"/>
    </source>
</evidence>
<organism evidence="1 2">
    <name type="scientific">Spiroplasma phoeniceum P40</name>
    <dbReference type="NCBI Taxonomy" id="1276259"/>
    <lineage>
        <taxon>Bacteria</taxon>
        <taxon>Bacillati</taxon>
        <taxon>Mycoplasmatota</taxon>
        <taxon>Mollicutes</taxon>
        <taxon>Entomoplasmatales</taxon>
        <taxon>Spiroplasmataceae</taxon>
        <taxon>Spiroplasma</taxon>
    </lineage>
</organism>
<dbReference type="AlphaFoldDB" id="A0A345DRB7"/>
<sequence length="198" mass="22975">MTEIEQLLSQSYAEWVNYLLKKYGPVAKDYFSDFGCTKKTSGIPRGNEGLYIHHIDEDKAIMLSTPTYAKKNPFDYQKADHLVYCNLLEHLVLHIKIVEYPNPVQNPGETCGVVGIYNYIVPELNDIYSGIVYKQAWKQKVTEIILPLKNDYFKCIKQLVNLNFDYALLKSFNTKYGLWSNDKNKQIYKRLKKLGVTS</sequence>
<reference evidence="2" key="1">
    <citation type="submission" date="2018-07" db="EMBL/GenBank/DDBJ databases">
        <title>Complete Genome Sequence of Spiroplasma phoeniceum.</title>
        <authorList>
            <person name="Davis R.E."/>
            <person name="Shao J.Y."/>
            <person name="Zhao Y."/>
            <person name="Silver A."/>
            <person name="Stump z."/>
            <person name="Gasparich G."/>
        </authorList>
    </citation>
    <scope>NUCLEOTIDE SEQUENCE [LARGE SCALE GENOMIC DNA]</scope>
    <source>
        <strain evidence="2">P40</strain>
    </source>
</reference>
<dbReference type="RefSeq" id="WP_114565302.1">
    <property type="nucleotide sequence ID" value="NZ_CP031088.1"/>
</dbReference>
<dbReference type="Proteomes" id="UP000253689">
    <property type="component" value="Chromosome"/>
</dbReference>
<name>A0A345DRB7_9MOLU</name>
<protein>
    <submittedName>
        <fullName evidence="1">Uncharacterized protein</fullName>
    </submittedName>
</protein>
<keyword evidence="2" id="KW-1185">Reference proteome</keyword>
<evidence type="ECO:0000313" key="2">
    <source>
        <dbReference type="Proteomes" id="UP000253689"/>
    </source>
</evidence>
<dbReference type="KEGG" id="sphh:SDAV_001809"/>
<gene>
    <name evidence="1" type="ORF">SDAV_001809</name>
</gene>
<proteinExistence type="predicted"/>
<dbReference type="EMBL" id="CP031088">
    <property type="protein sequence ID" value="AXF96758.1"/>
    <property type="molecule type" value="Genomic_DNA"/>
</dbReference>
<accession>A0A345DRB7</accession>